<dbReference type="GO" id="GO:0006289">
    <property type="term" value="P:nucleotide-excision repair"/>
    <property type="evidence" value="ECO:0007669"/>
    <property type="project" value="InterPro"/>
</dbReference>
<dbReference type="InterPro" id="IPR047296">
    <property type="entry name" value="GIY-YIG_UvrC_Cho"/>
</dbReference>
<gene>
    <name evidence="4" type="ORF">DC487_10450</name>
</gene>
<dbReference type="AlphaFoldDB" id="A0A2T8HJ57"/>
<dbReference type="GO" id="GO:0003887">
    <property type="term" value="F:DNA-directed DNA polymerase activity"/>
    <property type="evidence" value="ECO:0007669"/>
    <property type="project" value="InterPro"/>
</dbReference>
<dbReference type="Pfam" id="PF01541">
    <property type="entry name" value="GIY-YIG"/>
    <property type="match status" value="1"/>
</dbReference>
<dbReference type="GO" id="GO:0045004">
    <property type="term" value="P:DNA replication proofreading"/>
    <property type="evidence" value="ECO:0007669"/>
    <property type="project" value="TreeGrafter"/>
</dbReference>
<dbReference type="InterPro" id="IPR006054">
    <property type="entry name" value="DnaQ"/>
</dbReference>
<comment type="function">
    <text evidence="1">DNA polymerase III is a complex, multichain enzyme responsible for most of the replicative synthesis in bacteria. The epsilon subunit contain the editing function and is a proofreading 3'-5' exonuclease.</text>
</comment>
<dbReference type="SMART" id="SM00479">
    <property type="entry name" value="EXOIII"/>
    <property type="match status" value="1"/>
</dbReference>
<organism evidence="4 5">
    <name type="scientific">Sphingobacterium corticibacter</name>
    <dbReference type="NCBI Taxonomy" id="2171749"/>
    <lineage>
        <taxon>Bacteria</taxon>
        <taxon>Pseudomonadati</taxon>
        <taxon>Bacteroidota</taxon>
        <taxon>Sphingobacteriia</taxon>
        <taxon>Sphingobacteriales</taxon>
        <taxon>Sphingobacteriaceae</taxon>
        <taxon>Sphingobacterium</taxon>
    </lineage>
</organism>
<dbReference type="SUPFAM" id="SSF82771">
    <property type="entry name" value="GIY-YIG endonuclease"/>
    <property type="match status" value="1"/>
</dbReference>
<dbReference type="Gene3D" id="3.40.1440.10">
    <property type="entry name" value="GIY-YIG endonuclease"/>
    <property type="match status" value="1"/>
</dbReference>
<dbReference type="EMBL" id="QDKG01000003">
    <property type="protein sequence ID" value="PVH25474.1"/>
    <property type="molecule type" value="Genomic_DNA"/>
</dbReference>
<accession>A0A2T8HJ57</accession>
<evidence type="ECO:0000313" key="5">
    <source>
        <dbReference type="Proteomes" id="UP000245627"/>
    </source>
</evidence>
<comment type="subunit">
    <text evidence="2">DNA polymerase III contains a core (composed of alpha, epsilon and theta chains) that associates with a tau subunit. This core dimerizes to form the POLIII' complex. PolIII' associates with the gamma complex (composed of gamma, delta, delta', psi and chi chains) and with the beta chain to form the complete DNA polymerase III complex.</text>
</comment>
<dbReference type="RefSeq" id="WP_116776059.1">
    <property type="nucleotide sequence ID" value="NZ_QDKG01000003.1"/>
</dbReference>
<evidence type="ECO:0000256" key="1">
    <source>
        <dbReference type="ARBA" id="ARBA00025483"/>
    </source>
</evidence>
<dbReference type="InterPro" id="IPR035901">
    <property type="entry name" value="GIY-YIG_endonuc_sf"/>
</dbReference>
<keyword evidence="5" id="KW-1185">Reference proteome</keyword>
<comment type="caution">
    <text evidence="4">The sequence shown here is derived from an EMBL/GenBank/DDBJ whole genome shotgun (WGS) entry which is preliminary data.</text>
</comment>
<evidence type="ECO:0000256" key="2">
    <source>
        <dbReference type="ARBA" id="ARBA00026073"/>
    </source>
</evidence>
<dbReference type="GO" id="GO:0003677">
    <property type="term" value="F:DNA binding"/>
    <property type="evidence" value="ECO:0007669"/>
    <property type="project" value="InterPro"/>
</dbReference>
<dbReference type="InterPro" id="IPR013520">
    <property type="entry name" value="Ribonucl_H"/>
</dbReference>
<dbReference type="SUPFAM" id="SSF53098">
    <property type="entry name" value="Ribonuclease H-like"/>
    <property type="match status" value="1"/>
</dbReference>
<sequence>MSKGLREYAIVDIETTGGSAERSRITEIAIAIHNGVEEIERWESLVNPQQPIPPAIFGLTGISDDMVSDAPLFSEIADTIYALLKDRIFVAHNVNFDYSFIKHQLGEAGWQWQAPKLCTVRLARKIKPGLPSYSLGRLCDVLNIRVQYRHRAGGDVTATVALFNLLLAADSEMVFSQMLRKNGVVQRLPANLSQNTFDNLPVTAGVYYFHDRSGKVIYIGKAINIKKRVAGHFSGHNIQAKRQGFLQEIYDISYERCGTELMALLLECLEINRLWPKYNRALKRVEPRFGLVSYTGMDGYQHLSLTKLLKHQTCIQSFYSLREGAAVFRKMISDLGLDIRFCHFPLEVRLPQTANDLVRRIQDLPDQELYNGKVAAAVELAKADTSSYFIVDRGRDEQEKSCIWIENGKFYGMGYIPSESQSNSWADYKSELQRHHGNEYMMQLIESFLAKSNSRHQVITIDAEQLDEAAILKPVELRMKML</sequence>
<proteinExistence type="predicted"/>
<dbReference type="OrthoDB" id="9803913at2"/>
<feature type="domain" description="GIY-YIG" evidence="3">
    <location>
        <begin position="202"/>
        <end position="280"/>
    </location>
</feature>
<dbReference type="NCBIfam" id="TIGR00573">
    <property type="entry name" value="dnaq"/>
    <property type="match status" value="1"/>
</dbReference>
<dbReference type="CDD" id="cd06127">
    <property type="entry name" value="DEDDh"/>
    <property type="match status" value="1"/>
</dbReference>
<dbReference type="GO" id="GO:0005829">
    <property type="term" value="C:cytosol"/>
    <property type="evidence" value="ECO:0007669"/>
    <property type="project" value="TreeGrafter"/>
</dbReference>
<dbReference type="InterPro" id="IPR036397">
    <property type="entry name" value="RNaseH_sf"/>
</dbReference>
<dbReference type="InterPro" id="IPR000305">
    <property type="entry name" value="GIY-YIG_endonuc"/>
</dbReference>
<dbReference type="PANTHER" id="PTHR30231">
    <property type="entry name" value="DNA POLYMERASE III SUBUNIT EPSILON"/>
    <property type="match status" value="1"/>
</dbReference>
<dbReference type="Pfam" id="PF00929">
    <property type="entry name" value="RNase_T"/>
    <property type="match status" value="1"/>
</dbReference>
<dbReference type="Proteomes" id="UP000245627">
    <property type="component" value="Unassembled WGS sequence"/>
</dbReference>
<dbReference type="SMART" id="SM00465">
    <property type="entry name" value="GIYc"/>
    <property type="match status" value="1"/>
</dbReference>
<dbReference type="PANTHER" id="PTHR30231:SF37">
    <property type="entry name" value="EXODEOXYRIBONUCLEASE 10"/>
    <property type="match status" value="1"/>
</dbReference>
<dbReference type="FunFam" id="3.30.420.10:FF:000045">
    <property type="entry name" value="3'-5' exonuclease DinG"/>
    <property type="match status" value="1"/>
</dbReference>
<dbReference type="InterPro" id="IPR012337">
    <property type="entry name" value="RNaseH-like_sf"/>
</dbReference>
<dbReference type="GO" id="GO:0008408">
    <property type="term" value="F:3'-5' exonuclease activity"/>
    <property type="evidence" value="ECO:0007669"/>
    <property type="project" value="TreeGrafter"/>
</dbReference>
<reference evidence="4 5" key="1">
    <citation type="submission" date="2018-04" db="EMBL/GenBank/DDBJ databases">
        <title>Sphingobacterium cortibacter sp. nov.</title>
        <authorList>
            <person name="Li Y."/>
        </authorList>
    </citation>
    <scope>NUCLEOTIDE SEQUENCE [LARGE SCALE GENOMIC DNA]</scope>
    <source>
        <strain evidence="4 5">2c-3</strain>
    </source>
</reference>
<name>A0A2T8HJ57_9SPHI</name>
<evidence type="ECO:0000313" key="4">
    <source>
        <dbReference type="EMBL" id="PVH25474.1"/>
    </source>
</evidence>
<evidence type="ECO:0000259" key="3">
    <source>
        <dbReference type="PROSITE" id="PS50164"/>
    </source>
</evidence>
<dbReference type="PROSITE" id="PS50164">
    <property type="entry name" value="GIY_YIG"/>
    <property type="match status" value="1"/>
</dbReference>
<dbReference type="Gene3D" id="3.30.420.10">
    <property type="entry name" value="Ribonuclease H-like superfamily/Ribonuclease H"/>
    <property type="match status" value="1"/>
</dbReference>
<protein>
    <submittedName>
        <fullName evidence="4">DNA polymerase III subunit epsilon</fullName>
    </submittedName>
</protein>
<dbReference type="CDD" id="cd10434">
    <property type="entry name" value="GIY-YIG_UvrC_Cho"/>
    <property type="match status" value="1"/>
</dbReference>